<sequence length="510" mass="54176">MVVGSKRGRLAVLAATRGGGDAAGGRTPKKKKPKLWNLEAKAKKSSSSLSPAPLPPVPLNRSLSFGKLVKREESFATQADETEEPPRVYTPSKSLPRSPLSHFKVAKRRSGGPPRVGDRTTFQRVDHERVKPPSFSPSVKKTVLQPTTPERPERSRSLAFPAGPDPPSTAPVATPSPVASPGPVGGAGLRNRGNTCYMNAVLSVLIRTPSFVSSLAARVGSGSGAGGKAVTALRDLAAGVHRPFAQSPAQSLRVFRDWNQQQDAHEFFVRVLERVDEACAGVGSGGVGEPQSPRAMGAGPCSRAFLGSVEHEYTCSRCQHGSSSAELFNVVTLPAGGGEGSVQALLDAYFSPEQVEKDCEGCGGKSVPHQRRPRLSKLPEVLVVHVKRLTYGGGKLQKNYAKYAVEPRVEVGDYCSARDEAGARDEGEESLGPKTPDQAGAVGAYSLYGAVSHFGGASSGHYVAHVGKGDRWNLFNDSVVTSCSWGEVEKSLRDTSFMLFYRQSKGSLSM</sequence>
<evidence type="ECO:0000259" key="2">
    <source>
        <dbReference type="PROSITE" id="PS50235"/>
    </source>
</evidence>
<dbReference type="PANTHER" id="PTHR24006:SF827">
    <property type="entry name" value="UBIQUITIN CARBOXYL-TERMINAL HYDROLASE 34"/>
    <property type="match status" value="1"/>
</dbReference>
<reference evidence="3 4" key="1">
    <citation type="submission" date="2024-03" db="EMBL/GenBank/DDBJ databases">
        <title>Complete genome sequence of the green alga Chloropicon roscoffensis RCC1871.</title>
        <authorList>
            <person name="Lemieux C."/>
            <person name="Pombert J.-F."/>
            <person name="Otis C."/>
            <person name="Turmel M."/>
        </authorList>
    </citation>
    <scope>NUCLEOTIDE SEQUENCE [LARGE SCALE GENOMIC DNA]</scope>
    <source>
        <strain evidence="3 4">RCC1871</strain>
    </source>
</reference>
<evidence type="ECO:0000313" key="4">
    <source>
        <dbReference type="Proteomes" id="UP001472866"/>
    </source>
</evidence>
<dbReference type="InterPro" id="IPR038765">
    <property type="entry name" value="Papain-like_cys_pep_sf"/>
</dbReference>
<feature type="domain" description="USP" evidence="2">
    <location>
        <begin position="187"/>
        <end position="504"/>
    </location>
</feature>
<dbReference type="AlphaFoldDB" id="A0AAX4NZ40"/>
<dbReference type="Pfam" id="PF00443">
    <property type="entry name" value="UCH"/>
    <property type="match status" value="1"/>
</dbReference>
<dbReference type="SUPFAM" id="SSF54001">
    <property type="entry name" value="Cysteine proteinases"/>
    <property type="match status" value="1"/>
</dbReference>
<keyword evidence="3" id="KW-0378">Hydrolase</keyword>
<dbReference type="Proteomes" id="UP001472866">
    <property type="component" value="Chromosome 01"/>
</dbReference>
<evidence type="ECO:0000313" key="3">
    <source>
        <dbReference type="EMBL" id="WZN58850.1"/>
    </source>
</evidence>
<protein>
    <submittedName>
        <fullName evidence="3">Ubiquitin carboxyl-terminal hydrolase</fullName>
    </submittedName>
</protein>
<accession>A0AAX4NZ40</accession>
<dbReference type="InterPro" id="IPR050164">
    <property type="entry name" value="Peptidase_C19"/>
</dbReference>
<organism evidence="3 4">
    <name type="scientific">Chloropicon roscoffensis</name>
    <dbReference type="NCBI Taxonomy" id="1461544"/>
    <lineage>
        <taxon>Eukaryota</taxon>
        <taxon>Viridiplantae</taxon>
        <taxon>Chlorophyta</taxon>
        <taxon>Chloropicophyceae</taxon>
        <taxon>Chloropicales</taxon>
        <taxon>Chloropicaceae</taxon>
        <taxon>Chloropicon</taxon>
    </lineage>
</organism>
<dbReference type="CDD" id="cd02257">
    <property type="entry name" value="Peptidase_C19"/>
    <property type="match status" value="1"/>
</dbReference>
<dbReference type="InterPro" id="IPR001394">
    <property type="entry name" value="Peptidase_C19_UCH"/>
</dbReference>
<dbReference type="PROSITE" id="PS50235">
    <property type="entry name" value="USP_3"/>
    <property type="match status" value="1"/>
</dbReference>
<evidence type="ECO:0000256" key="1">
    <source>
        <dbReference type="SAM" id="MobiDB-lite"/>
    </source>
</evidence>
<dbReference type="GO" id="GO:0005634">
    <property type="term" value="C:nucleus"/>
    <property type="evidence" value="ECO:0007669"/>
    <property type="project" value="TreeGrafter"/>
</dbReference>
<name>A0AAX4NZ40_9CHLO</name>
<dbReference type="GO" id="GO:0005829">
    <property type="term" value="C:cytosol"/>
    <property type="evidence" value="ECO:0007669"/>
    <property type="project" value="TreeGrafter"/>
</dbReference>
<feature type="compositionally biased region" description="Low complexity" evidence="1">
    <location>
        <begin position="170"/>
        <end position="181"/>
    </location>
</feature>
<gene>
    <name evidence="3" type="ORF">HKI87_01g03740</name>
</gene>
<dbReference type="Gene3D" id="3.90.70.10">
    <property type="entry name" value="Cysteine proteinases"/>
    <property type="match status" value="1"/>
</dbReference>
<keyword evidence="4" id="KW-1185">Reference proteome</keyword>
<dbReference type="GO" id="GO:0004843">
    <property type="term" value="F:cysteine-type deubiquitinase activity"/>
    <property type="evidence" value="ECO:0007669"/>
    <property type="project" value="InterPro"/>
</dbReference>
<dbReference type="GO" id="GO:0016579">
    <property type="term" value="P:protein deubiquitination"/>
    <property type="evidence" value="ECO:0007669"/>
    <property type="project" value="InterPro"/>
</dbReference>
<feature type="region of interest" description="Disordered" evidence="1">
    <location>
        <begin position="14"/>
        <end position="61"/>
    </location>
</feature>
<dbReference type="PANTHER" id="PTHR24006">
    <property type="entry name" value="UBIQUITIN CARBOXYL-TERMINAL HYDROLASE"/>
    <property type="match status" value="1"/>
</dbReference>
<dbReference type="InterPro" id="IPR028889">
    <property type="entry name" value="USP"/>
</dbReference>
<proteinExistence type="predicted"/>
<feature type="region of interest" description="Disordered" evidence="1">
    <location>
        <begin position="74"/>
        <end position="181"/>
    </location>
</feature>
<dbReference type="EMBL" id="CP151501">
    <property type="protein sequence ID" value="WZN58850.1"/>
    <property type="molecule type" value="Genomic_DNA"/>
</dbReference>
<feature type="compositionally biased region" description="Polar residues" evidence="1">
    <location>
        <begin position="136"/>
        <end position="148"/>
    </location>
</feature>